<organism evidence="1 2">
    <name type="scientific">Georgenia muralis</name>
    <dbReference type="NCBI Taxonomy" id="154117"/>
    <lineage>
        <taxon>Bacteria</taxon>
        <taxon>Bacillati</taxon>
        <taxon>Actinomycetota</taxon>
        <taxon>Actinomycetes</taxon>
        <taxon>Micrococcales</taxon>
        <taxon>Bogoriellaceae</taxon>
        <taxon>Georgenia</taxon>
    </lineage>
</organism>
<evidence type="ECO:0000313" key="1">
    <source>
        <dbReference type="EMBL" id="RPF28274.1"/>
    </source>
</evidence>
<reference evidence="1 2" key="1">
    <citation type="submission" date="2018-11" db="EMBL/GenBank/DDBJ databases">
        <title>Sequencing the genomes of 1000 actinobacteria strains.</title>
        <authorList>
            <person name="Klenk H.-P."/>
        </authorList>
    </citation>
    <scope>NUCLEOTIDE SEQUENCE [LARGE SCALE GENOMIC DNA]</scope>
    <source>
        <strain evidence="1 2">DSM 14418</strain>
    </source>
</reference>
<evidence type="ECO:0000313" key="2">
    <source>
        <dbReference type="Proteomes" id="UP000280726"/>
    </source>
</evidence>
<proteinExistence type="predicted"/>
<name>A0A3N4Z8D8_9MICO</name>
<dbReference type="Proteomes" id="UP000280726">
    <property type="component" value="Unassembled WGS sequence"/>
</dbReference>
<dbReference type="SUPFAM" id="SSF47240">
    <property type="entry name" value="Ferritin-like"/>
    <property type="match status" value="1"/>
</dbReference>
<dbReference type="InterPro" id="IPR009078">
    <property type="entry name" value="Ferritin-like_SF"/>
</dbReference>
<gene>
    <name evidence="1" type="ORF">EDD32_2797</name>
</gene>
<sequence length="94" mass="9891">MDHNHEDHDHDHKHGGNGGGGCCSDGGHDHGHHGDVVAGPGDDVVTCAVMGNPTVRSRAEASGLVRDFEGERYYFCCGHCAETFDADPLAYTAA</sequence>
<dbReference type="InterPro" id="IPR012348">
    <property type="entry name" value="RNR-like"/>
</dbReference>
<protein>
    <submittedName>
        <fullName evidence="1">YHS domain-containing protein</fullName>
    </submittedName>
</protein>
<dbReference type="AlphaFoldDB" id="A0A3N4Z8D8"/>
<dbReference type="GO" id="GO:0016491">
    <property type="term" value="F:oxidoreductase activity"/>
    <property type="evidence" value="ECO:0007669"/>
    <property type="project" value="InterPro"/>
</dbReference>
<keyword evidence="2" id="KW-1185">Reference proteome</keyword>
<dbReference type="Gene3D" id="1.10.620.20">
    <property type="entry name" value="Ribonucleotide Reductase, subunit A"/>
    <property type="match status" value="1"/>
</dbReference>
<accession>A0A3N4Z8D8</accession>
<comment type="caution">
    <text evidence="1">The sequence shown here is derived from an EMBL/GenBank/DDBJ whole genome shotgun (WGS) entry which is preliminary data.</text>
</comment>
<dbReference type="OrthoDB" id="9809270at2"/>
<dbReference type="EMBL" id="RKRA01000001">
    <property type="protein sequence ID" value="RPF28274.1"/>
    <property type="molecule type" value="Genomic_DNA"/>
</dbReference>
<dbReference type="RefSeq" id="WP_123918391.1">
    <property type="nucleotide sequence ID" value="NZ_RKRA01000001.1"/>
</dbReference>